<dbReference type="Pfam" id="PF21621">
    <property type="entry name" value="MPI_cupin_dom"/>
    <property type="match status" value="1"/>
</dbReference>
<dbReference type="InterPro" id="IPR051804">
    <property type="entry name" value="Carb_Metab_Reg_Kinase/Isom"/>
</dbReference>
<protein>
    <recommendedName>
        <fullName evidence="3">Phosphohexomutase</fullName>
    </recommendedName>
    <alternativeName>
        <fullName evidence="4">Phosphomannose isomerase</fullName>
    </alternativeName>
</protein>
<dbReference type="InterPro" id="IPR011051">
    <property type="entry name" value="RmlC_Cupin_sf"/>
</dbReference>
<dbReference type="AlphaFoldDB" id="A0A4R5VXV1"/>
<keyword evidence="1" id="KW-0479">Metal-binding</keyword>
<reference evidence="6 7" key="1">
    <citation type="submission" date="2019-03" db="EMBL/GenBank/DDBJ databases">
        <title>Bacillus niacini sp. nov. a Nicotinate-Metabolizing Mesophile Isolated from Soil.</title>
        <authorList>
            <person name="Zhang G."/>
        </authorList>
    </citation>
    <scope>NUCLEOTIDE SEQUENCE [LARGE SCALE GENOMIC DNA]</scope>
    <source>
        <strain evidence="6 7">WN066</strain>
    </source>
</reference>
<evidence type="ECO:0000256" key="1">
    <source>
        <dbReference type="ARBA" id="ARBA00022723"/>
    </source>
</evidence>
<dbReference type="SUPFAM" id="SSF51182">
    <property type="entry name" value="RmlC-like cupins"/>
    <property type="match status" value="1"/>
</dbReference>
<dbReference type="Proteomes" id="UP000295132">
    <property type="component" value="Unassembled WGS sequence"/>
</dbReference>
<name>A0A4R5VXV1_9BACI</name>
<sequence length="142" mass="16295">MLSCLLDLETQQSYDTTYRVYYYDRRDAEGNLRDLHLVKAIEVTTVLHHDIVIAPKVEEKEQAAIPTFVESEFFSVYKWKICGKSTFSFNDQYLLLSVINGEGTLIHNGEKYPLNKGTHFIVPVGFGEFELEGQCELIVSHT</sequence>
<evidence type="ECO:0000313" key="7">
    <source>
        <dbReference type="Proteomes" id="UP000295132"/>
    </source>
</evidence>
<evidence type="ECO:0000256" key="3">
    <source>
        <dbReference type="ARBA" id="ARBA00029741"/>
    </source>
</evidence>
<proteinExistence type="predicted"/>
<keyword evidence="2" id="KW-0862">Zinc</keyword>
<evidence type="ECO:0000259" key="5">
    <source>
        <dbReference type="Pfam" id="PF21621"/>
    </source>
</evidence>
<organism evidence="6 7">
    <name type="scientific">Bacillus salipaludis</name>
    <dbReference type="NCBI Taxonomy" id="2547811"/>
    <lineage>
        <taxon>Bacteria</taxon>
        <taxon>Bacillati</taxon>
        <taxon>Bacillota</taxon>
        <taxon>Bacilli</taxon>
        <taxon>Bacillales</taxon>
        <taxon>Bacillaceae</taxon>
        <taxon>Bacillus</taxon>
    </lineage>
</organism>
<evidence type="ECO:0000256" key="2">
    <source>
        <dbReference type="ARBA" id="ARBA00022833"/>
    </source>
</evidence>
<dbReference type="EMBL" id="SMYO01000002">
    <property type="protein sequence ID" value="TDK64142.1"/>
    <property type="molecule type" value="Genomic_DNA"/>
</dbReference>
<comment type="caution">
    <text evidence="6">The sequence shown here is derived from an EMBL/GenBank/DDBJ whole genome shotgun (WGS) entry which is preliminary data.</text>
</comment>
<evidence type="ECO:0000256" key="4">
    <source>
        <dbReference type="ARBA" id="ARBA00030762"/>
    </source>
</evidence>
<evidence type="ECO:0000313" key="6">
    <source>
        <dbReference type="EMBL" id="TDK64142.1"/>
    </source>
</evidence>
<accession>A0A4R5VXV1</accession>
<dbReference type="Gene3D" id="2.60.120.10">
    <property type="entry name" value="Jelly Rolls"/>
    <property type="match status" value="2"/>
</dbReference>
<feature type="domain" description="Mannose-6-phosphate isomerase cupin" evidence="5">
    <location>
        <begin position="65"/>
        <end position="141"/>
    </location>
</feature>
<dbReference type="PANTHER" id="PTHR42742">
    <property type="entry name" value="TRANSCRIPTIONAL REPRESSOR MPRA"/>
    <property type="match status" value="1"/>
</dbReference>
<dbReference type="GO" id="GO:0046872">
    <property type="term" value="F:metal ion binding"/>
    <property type="evidence" value="ECO:0007669"/>
    <property type="project" value="UniProtKB-KW"/>
</dbReference>
<gene>
    <name evidence="6" type="ORF">E2K98_04560</name>
</gene>
<dbReference type="InterPro" id="IPR014710">
    <property type="entry name" value="RmlC-like_jellyroll"/>
</dbReference>
<dbReference type="PANTHER" id="PTHR42742:SF3">
    <property type="entry name" value="FRUCTOKINASE"/>
    <property type="match status" value="1"/>
</dbReference>
<dbReference type="InterPro" id="IPR049071">
    <property type="entry name" value="MPI_cupin_dom"/>
</dbReference>